<dbReference type="EMBL" id="LR536450">
    <property type="protein sequence ID" value="VFU08747.1"/>
    <property type="molecule type" value="Genomic_DNA"/>
</dbReference>
<organism evidence="1 2">
    <name type="scientific">Methylocella tundrae</name>
    <dbReference type="NCBI Taxonomy" id="227605"/>
    <lineage>
        <taxon>Bacteria</taxon>
        <taxon>Pseudomonadati</taxon>
        <taxon>Pseudomonadota</taxon>
        <taxon>Alphaproteobacteria</taxon>
        <taxon>Hyphomicrobiales</taxon>
        <taxon>Beijerinckiaceae</taxon>
        <taxon>Methylocella</taxon>
    </lineage>
</organism>
<dbReference type="AlphaFoldDB" id="A0A4U8YYX1"/>
<evidence type="ECO:0000313" key="1">
    <source>
        <dbReference type="EMBL" id="VFU08747.1"/>
    </source>
</evidence>
<gene>
    <name evidence="1" type="ORF">MTUNDRAET4_1854</name>
</gene>
<accession>A0A4U8YYX1</accession>
<dbReference type="KEGG" id="mtun:MTUNDRAET4_1854"/>
<dbReference type="RefSeq" id="WP_244605759.1">
    <property type="nucleotide sequence ID" value="NZ_CP139089.1"/>
</dbReference>
<name>A0A4U8YYX1_METTU</name>
<dbReference type="Proteomes" id="UP000294360">
    <property type="component" value="Chromosome"/>
</dbReference>
<reference evidence="1 2" key="1">
    <citation type="submission" date="2019-03" db="EMBL/GenBank/DDBJ databases">
        <authorList>
            <person name="Kox A.R. M."/>
        </authorList>
    </citation>
    <scope>NUCLEOTIDE SEQUENCE [LARGE SCALE GENOMIC DNA]</scope>
    <source>
        <strain evidence="1">MTUNDRAET4 annotated genome</strain>
    </source>
</reference>
<protein>
    <submittedName>
        <fullName evidence="1">Uncharacterized protein</fullName>
    </submittedName>
</protein>
<evidence type="ECO:0000313" key="2">
    <source>
        <dbReference type="Proteomes" id="UP000294360"/>
    </source>
</evidence>
<proteinExistence type="predicted"/>
<sequence length="95" mass="10547">MTYSVQQIKFEFISYVKEFGGDFREWSIGVADDAPKALFEINKVDAARDIWLWKPAVSASAAAMVHAWMTGRQQAHSVAGDVASGASVFMFRKTN</sequence>